<organism evidence="1">
    <name type="scientific">uncultured Thermomicrobiales bacterium</name>
    <dbReference type="NCBI Taxonomy" id="1645740"/>
    <lineage>
        <taxon>Bacteria</taxon>
        <taxon>Pseudomonadati</taxon>
        <taxon>Thermomicrobiota</taxon>
        <taxon>Thermomicrobia</taxon>
        <taxon>Thermomicrobiales</taxon>
        <taxon>environmental samples</taxon>
    </lineage>
</organism>
<reference evidence="1" key="1">
    <citation type="submission" date="2020-02" db="EMBL/GenBank/DDBJ databases">
        <authorList>
            <person name="Meier V. D."/>
        </authorList>
    </citation>
    <scope>NUCLEOTIDE SEQUENCE</scope>
    <source>
        <strain evidence="1">AVDCRST_MAG19</strain>
    </source>
</reference>
<evidence type="ECO:0000313" key="1">
    <source>
        <dbReference type="EMBL" id="CAA9542022.1"/>
    </source>
</evidence>
<accession>A0A6J4U8T6</accession>
<feature type="non-terminal residue" evidence="1">
    <location>
        <position position="95"/>
    </location>
</feature>
<dbReference type="EMBL" id="CADCWL010000001">
    <property type="protein sequence ID" value="CAA9542022.1"/>
    <property type="molecule type" value="Genomic_DNA"/>
</dbReference>
<sequence length="95" mass="11313">AEPNRAEHDPRRSGMHRLRHRARRAVRLVRELPSGLLLRLRPVPFLQPWLPRQRLPCRTLRPCRRGWPDQREVGAAGRWPYFPPGPSHPGRRRRL</sequence>
<name>A0A6J4U8T6_9BACT</name>
<feature type="non-terminal residue" evidence="1">
    <location>
        <position position="1"/>
    </location>
</feature>
<dbReference type="AlphaFoldDB" id="A0A6J4U8T6"/>
<protein>
    <submittedName>
        <fullName evidence="1">Uncharacterized protein</fullName>
    </submittedName>
</protein>
<gene>
    <name evidence="1" type="ORF">AVDCRST_MAG19-1611</name>
</gene>
<proteinExistence type="predicted"/>